<reference evidence="1 2" key="1">
    <citation type="submission" date="2017-12" db="EMBL/GenBank/DDBJ databases">
        <title>Hemimetabolous genomes reveal molecular basis of termite eusociality.</title>
        <authorList>
            <person name="Harrison M.C."/>
            <person name="Jongepier E."/>
            <person name="Robertson H.M."/>
            <person name="Arning N."/>
            <person name="Bitard-Feildel T."/>
            <person name="Chao H."/>
            <person name="Childers C.P."/>
            <person name="Dinh H."/>
            <person name="Doddapaneni H."/>
            <person name="Dugan S."/>
            <person name="Gowin J."/>
            <person name="Greiner C."/>
            <person name="Han Y."/>
            <person name="Hu H."/>
            <person name="Hughes D.S.T."/>
            <person name="Huylmans A.-K."/>
            <person name="Kemena C."/>
            <person name="Kremer L.P.M."/>
            <person name="Lee S.L."/>
            <person name="Lopez-Ezquerra A."/>
            <person name="Mallet L."/>
            <person name="Monroy-Kuhn J.M."/>
            <person name="Moser A."/>
            <person name="Murali S.C."/>
            <person name="Muzny D.M."/>
            <person name="Otani S."/>
            <person name="Piulachs M.-D."/>
            <person name="Poelchau M."/>
            <person name="Qu J."/>
            <person name="Schaub F."/>
            <person name="Wada-Katsumata A."/>
            <person name="Worley K.C."/>
            <person name="Xie Q."/>
            <person name="Ylla G."/>
            <person name="Poulsen M."/>
            <person name="Gibbs R.A."/>
            <person name="Schal C."/>
            <person name="Richards S."/>
            <person name="Belles X."/>
            <person name="Korb J."/>
            <person name="Bornberg-Bauer E."/>
        </authorList>
    </citation>
    <scope>NUCLEOTIDE SEQUENCE [LARGE SCALE GENOMIC DNA]</scope>
    <source>
        <tissue evidence="1">Whole body</tissue>
    </source>
</reference>
<dbReference type="AlphaFoldDB" id="A0A2J7PTY8"/>
<dbReference type="Proteomes" id="UP000235965">
    <property type="component" value="Unassembled WGS sequence"/>
</dbReference>
<comment type="caution">
    <text evidence="1">The sequence shown here is derived from an EMBL/GenBank/DDBJ whole genome shotgun (WGS) entry which is preliminary data.</text>
</comment>
<gene>
    <name evidence="1" type="ORF">B7P43_G14309</name>
</gene>
<sequence>MKANIFQKRSAGFKMKDLNKKKVHQGDFSIYVKNVNLGSLKHQYKYMEYEGKNKTDGRKLLLDVLKLIGIS</sequence>
<proteinExistence type="predicted"/>
<organism evidence="1 2">
    <name type="scientific">Cryptotermes secundus</name>
    <dbReference type="NCBI Taxonomy" id="105785"/>
    <lineage>
        <taxon>Eukaryota</taxon>
        <taxon>Metazoa</taxon>
        <taxon>Ecdysozoa</taxon>
        <taxon>Arthropoda</taxon>
        <taxon>Hexapoda</taxon>
        <taxon>Insecta</taxon>
        <taxon>Pterygota</taxon>
        <taxon>Neoptera</taxon>
        <taxon>Polyneoptera</taxon>
        <taxon>Dictyoptera</taxon>
        <taxon>Blattodea</taxon>
        <taxon>Blattoidea</taxon>
        <taxon>Termitoidae</taxon>
        <taxon>Kalotermitidae</taxon>
        <taxon>Cryptotermitinae</taxon>
        <taxon>Cryptotermes</taxon>
    </lineage>
</organism>
<protein>
    <submittedName>
        <fullName evidence="1">Uncharacterized protein</fullName>
    </submittedName>
</protein>
<evidence type="ECO:0000313" key="2">
    <source>
        <dbReference type="Proteomes" id="UP000235965"/>
    </source>
</evidence>
<dbReference type="EMBL" id="NEVH01021216">
    <property type="protein sequence ID" value="PNF19798.1"/>
    <property type="molecule type" value="Genomic_DNA"/>
</dbReference>
<dbReference type="InParanoid" id="A0A2J7PTY8"/>
<keyword evidence="2" id="KW-1185">Reference proteome</keyword>
<accession>A0A2J7PTY8</accession>
<name>A0A2J7PTY8_9NEOP</name>
<evidence type="ECO:0000313" key="1">
    <source>
        <dbReference type="EMBL" id="PNF19798.1"/>
    </source>
</evidence>